<evidence type="ECO:0000256" key="11">
    <source>
        <dbReference type="ARBA" id="ARBA00022989"/>
    </source>
</evidence>
<dbReference type="PROSITE" id="PS50885">
    <property type="entry name" value="HAMP"/>
    <property type="match status" value="1"/>
</dbReference>
<evidence type="ECO:0000256" key="7">
    <source>
        <dbReference type="ARBA" id="ARBA00022692"/>
    </source>
</evidence>
<dbReference type="Pfam" id="PF21085">
    <property type="entry name" value="CusS"/>
    <property type="match status" value="1"/>
</dbReference>
<dbReference type="EC" id="2.7.13.3" evidence="14"/>
<evidence type="ECO:0000313" key="18">
    <source>
        <dbReference type="Proteomes" id="UP000292627"/>
    </source>
</evidence>
<dbReference type="PANTHER" id="PTHR45436:SF15">
    <property type="entry name" value="SENSOR HISTIDINE KINASE CUSS"/>
    <property type="match status" value="1"/>
</dbReference>
<dbReference type="OrthoDB" id="9804645at2"/>
<keyword evidence="8 14" id="KW-0547">Nucleotide-binding</keyword>
<dbReference type="PROSITE" id="PS50109">
    <property type="entry name" value="HIS_KIN"/>
    <property type="match status" value="1"/>
</dbReference>
<evidence type="ECO:0000259" key="15">
    <source>
        <dbReference type="PROSITE" id="PS50109"/>
    </source>
</evidence>
<gene>
    <name evidence="17" type="ORF">EA660_13210</name>
</gene>
<feature type="transmembrane region" description="Helical" evidence="14">
    <location>
        <begin position="14"/>
        <end position="36"/>
    </location>
</feature>
<organism evidence="17 18">
    <name type="scientific">Pseudoxanthomonas winnipegensis</name>
    <dbReference type="NCBI Taxonomy" id="2480810"/>
    <lineage>
        <taxon>Bacteria</taxon>
        <taxon>Pseudomonadati</taxon>
        <taxon>Pseudomonadota</taxon>
        <taxon>Gammaproteobacteria</taxon>
        <taxon>Lysobacterales</taxon>
        <taxon>Lysobacteraceae</taxon>
        <taxon>Pseudoxanthomonas</taxon>
    </lineage>
</organism>
<dbReference type="InterPro" id="IPR036890">
    <property type="entry name" value="HATPase_C_sf"/>
</dbReference>
<dbReference type="InterPro" id="IPR006290">
    <property type="entry name" value="CztS_silS_copS"/>
</dbReference>
<dbReference type="RefSeq" id="WP_130552206.1">
    <property type="nucleotide sequence ID" value="NZ_SHMC01000005.1"/>
</dbReference>
<dbReference type="Gene3D" id="3.30.565.10">
    <property type="entry name" value="Histidine kinase-like ATPase, C-terminal domain"/>
    <property type="match status" value="1"/>
</dbReference>
<accession>A0A4Q8L6L5</accession>
<evidence type="ECO:0000256" key="2">
    <source>
        <dbReference type="ARBA" id="ARBA00004429"/>
    </source>
</evidence>
<dbReference type="Gene3D" id="6.10.340.10">
    <property type="match status" value="1"/>
</dbReference>
<dbReference type="NCBIfam" id="NF007345">
    <property type="entry name" value="PRK09835.1"/>
    <property type="match status" value="1"/>
</dbReference>
<evidence type="ECO:0000256" key="9">
    <source>
        <dbReference type="ARBA" id="ARBA00022777"/>
    </source>
</evidence>
<feature type="transmembrane region" description="Helical" evidence="14">
    <location>
        <begin position="172"/>
        <end position="192"/>
    </location>
</feature>
<keyword evidence="4 14" id="KW-0997">Cell inner membrane</keyword>
<evidence type="ECO:0000259" key="16">
    <source>
        <dbReference type="PROSITE" id="PS50885"/>
    </source>
</evidence>
<keyword evidence="12 14" id="KW-0902">Two-component regulatory system</keyword>
<comment type="caution">
    <text evidence="17">The sequence shown here is derived from an EMBL/GenBank/DDBJ whole genome shotgun (WGS) entry which is preliminary data.</text>
</comment>
<evidence type="ECO:0000256" key="5">
    <source>
        <dbReference type="ARBA" id="ARBA00022553"/>
    </source>
</evidence>
<comment type="function">
    <text evidence="14">Member of a two-component regulatory system.</text>
</comment>
<evidence type="ECO:0000256" key="1">
    <source>
        <dbReference type="ARBA" id="ARBA00000085"/>
    </source>
</evidence>
<evidence type="ECO:0000256" key="8">
    <source>
        <dbReference type="ARBA" id="ARBA00022741"/>
    </source>
</evidence>
<evidence type="ECO:0000256" key="10">
    <source>
        <dbReference type="ARBA" id="ARBA00022840"/>
    </source>
</evidence>
<keyword evidence="11 14" id="KW-1133">Transmembrane helix</keyword>
<comment type="subcellular location">
    <subcellularLocation>
        <location evidence="2">Cell inner membrane</location>
        <topology evidence="2">Multi-pass membrane protein</topology>
    </subcellularLocation>
</comment>
<dbReference type="InterPro" id="IPR050428">
    <property type="entry name" value="TCS_sensor_his_kinase"/>
</dbReference>
<keyword evidence="3 14" id="KW-1003">Cell membrane</keyword>
<dbReference type="InterPro" id="IPR003660">
    <property type="entry name" value="HAMP_dom"/>
</dbReference>
<dbReference type="InterPro" id="IPR003594">
    <property type="entry name" value="HATPase_dom"/>
</dbReference>
<evidence type="ECO:0000256" key="12">
    <source>
        <dbReference type="ARBA" id="ARBA00023012"/>
    </source>
</evidence>
<evidence type="ECO:0000256" key="6">
    <source>
        <dbReference type="ARBA" id="ARBA00022679"/>
    </source>
</evidence>
<dbReference type="CDD" id="cd00075">
    <property type="entry name" value="HATPase"/>
    <property type="match status" value="1"/>
</dbReference>
<keyword evidence="6 14" id="KW-0808">Transferase</keyword>
<dbReference type="EMBL" id="SHMC01000005">
    <property type="protein sequence ID" value="TAA23588.1"/>
    <property type="molecule type" value="Genomic_DNA"/>
</dbReference>
<dbReference type="GO" id="GO:0005524">
    <property type="term" value="F:ATP binding"/>
    <property type="evidence" value="ECO:0007669"/>
    <property type="project" value="UniProtKB-KW"/>
</dbReference>
<sequence length="478" mass="53397">MTARLAIFRRPASLALRVTTLVGVAMTVVFLAFNWVSDQSLRQHFAEMDGDELNVVFNSVVRALREVDSDADKTALQRAVRGHHGVYYYVADANGNTVYAEDIGPDLSRLVAISKPVDHVDNRNLKVWQEGGKSYRGAVVRVEANADHRAYLVAVAADIGIHLVFLKSFERMQIWAVFIVMCIAILVAWLAVQWGHLPIRKTNAEIRKISSSKLDMRLNPKDVPIELEELVISFNDVLGRIEDGFARLANFSADIAHELRTPTTNLTTQTEVALRQGRSTAEYREILYSNLEELNRMSRMISDMLFLAQTENDPRNLHLTDVDLAQLVKGIFEYFEAWAEDREVLLQLYGWAAPIRANREMLLRALSNLLSNAIRYTPRGASVTVRLVQGVSATTVTVENPGDKLPPEVLPRLFDRFYRADPSRQRKGEGAGLGLAIVKSIVEAHGGKVLVTSDDAMTKFQVTLPHIAATIRPASGRL</sequence>
<dbReference type="Pfam" id="PF00512">
    <property type="entry name" value="HisKA"/>
    <property type="match status" value="1"/>
</dbReference>
<dbReference type="FunFam" id="3.30.565.10:FF:000006">
    <property type="entry name" value="Sensor histidine kinase WalK"/>
    <property type="match status" value="1"/>
</dbReference>
<dbReference type="GO" id="GO:0005886">
    <property type="term" value="C:plasma membrane"/>
    <property type="evidence" value="ECO:0007669"/>
    <property type="project" value="UniProtKB-SubCell"/>
</dbReference>
<dbReference type="InterPro" id="IPR048590">
    <property type="entry name" value="CusS-like_sensor"/>
</dbReference>
<dbReference type="Proteomes" id="UP000292627">
    <property type="component" value="Unassembled WGS sequence"/>
</dbReference>
<dbReference type="PRINTS" id="PR00344">
    <property type="entry name" value="BCTRLSENSOR"/>
</dbReference>
<keyword evidence="5" id="KW-0597">Phosphoprotein</keyword>
<dbReference type="InterPro" id="IPR004358">
    <property type="entry name" value="Sig_transdc_His_kin-like_C"/>
</dbReference>
<protein>
    <recommendedName>
        <fullName evidence="14">Sensor protein</fullName>
        <ecNumber evidence="14">2.7.13.3</ecNumber>
    </recommendedName>
</protein>
<dbReference type="GO" id="GO:0000155">
    <property type="term" value="F:phosphorelay sensor kinase activity"/>
    <property type="evidence" value="ECO:0007669"/>
    <property type="project" value="InterPro"/>
</dbReference>
<dbReference type="SMART" id="SM00388">
    <property type="entry name" value="HisKA"/>
    <property type="match status" value="1"/>
</dbReference>
<keyword evidence="13 14" id="KW-0472">Membrane</keyword>
<dbReference type="AlphaFoldDB" id="A0A4Q8L6L5"/>
<dbReference type="InterPro" id="IPR036097">
    <property type="entry name" value="HisK_dim/P_sf"/>
</dbReference>
<feature type="domain" description="Histidine kinase" evidence="15">
    <location>
        <begin position="254"/>
        <end position="468"/>
    </location>
</feature>
<dbReference type="SUPFAM" id="SSF55874">
    <property type="entry name" value="ATPase domain of HSP90 chaperone/DNA topoisomerase II/histidine kinase"/>
    <property type="match status" value="1"/>
</dbReference>
<keyword evidence="10 14" id="KW-0067">ATP-binding</keyword>
<feature type="domain" description="HAMP" evidence="16">
    <location>
        <begin position="193"/>
        <end position="246"/>
    </location>
</feature>
<evidence type="ECO:0000256" key="14">
    <source>
        <dbReference type="RuleBase" id="RU364088"/>
    </source>
</evidence>
<dbReference type="PANTHER" id="PTHR45436">
    <property type="entry name" value="SENSOR HISTIDINE KINASE YKOH"/>
    <property type="match status" value="1"/>
</dbReference>
<comment type="catalytic activity">
    <reaction evidence="1 14">
        <text>ATP + protein L-histidine = ADP + protein N-phospho-L-histidine.</text>
        <dbReference type="EC" id="2.7.13.3"/>
    </reaction>
</comment>
<evidence type="ECO:0000313" key="17">
    <source>
        <dbReference type="EMBL" id="TAA23588.1"/>
    </source>
</evidence>
<dbReference type="SMART" id="SM00387">
    <property type="entry name" value="HATPase_c"/>
    <property type="match status" value="1"/>
</dbReference>
<keyword evidence="9 14" id="KW-0418">Kinase</keyword>
<dbReference type="Pfam" id="PF02518">
    <property type="entry name" value="HATPase_c"/>
    <property type="match status" value="1"/>
</dbReference>
<proteinExistence type="predicted"/>
<evidence type="ECO:0000256" key="3">
    <source>
        <dbReference type="ARBA" id="ARBA00022475"/>
    </source>
</evidence>
<dbReference type="FunFam" id="1.10.287.130:FF:000001">
    <property type="entry name" value="Two-component sensor histidine kinase"/>
    <property type="match status" value="1"/>
</dbReference>
<dbReference type="Gene3D" id="1.10.287.130">
    <property type="match status" value="1"/>
</dbReference>
<evidence type="ECO:0000256" key="4">
    <source>
        <dbReference type="ARBA" id="ARBA00022519"/>
    </source>
</evidence>
<dbReference type="CDD" id="cd00082">
    <property type="entry name" value="HisKA"/>
    <property type="match status" value="1"/>
</dbReference>
<name>A0A4Q8L6L5_9GAMM</name>
<dbReference type="InterPro" id="IPR003661">
    <property type="entry name" value="HisK_dim/P_dom"/>
</dbReference>
<dbReference type="NCBIfam" id="TIGR01386">
    <property type="entry name" value="cztS_silS_copS"/>
    <property type="match status" value="1"/>
</dbReference>
<reference evidence="17 18" key="1">
    <citation type="submission" date="2019-02" db="EMBL/GenBank/DDBJ databases">
        <title>WGS of Pseudoxanthomonas species novum from clinical isolates.</title>
        <authorList>
            <person name="Bernier A.-M."/>
            <person name="Bernard K."/>
            <person name="Vachon A."/>
        </authorList>
    </citation>
    <scope>NUCLEOTIDE SEQUENCE [LARGE SCALE GENOMIC DNA]</scope>
    <source>
        <strain evidence="17 18">NML171200</strain>
    </source>
</reference>
<dbReference type="InterPro" id="IPR005467">
    <property type="entry name" value="His_kinase_dom"/>
</dbReference>
<evidence type="ECO:0000256" key="13">
    <source>
        <dbReference type="ARBA" id="ARBA00023136"/>
    </source>
</evidence>
<dbReference type="SUPFAM" id="SSF47384">
    <property type="entry name" value="Homodimeric domain of signal transducing histidine kinase"/>
    <property type="match status" value="1"/>
</dbReference>
<keyword evidence="7 14" id="KW-0812">Transmembrane</keyword>